<dbReference type="GeneID" id="66973523"/>
<dbReference type="Proteomes" id="UP000069030">
    <property type="component" value="Chromosome"/>
</dbReference>
<dbReference type="KEGG" id="mod:AS202_01500"/>
<dbReference type="InterPro" id="IPR054207">
    <property type="entry name" value="DUF6913"/>
</dbReference>
<dbReference type="eggNOG" id="ENOG503327W">
    <property type="taxonomic scope" value="Bacteria"/>
</dbReference>
<gene>
    <name evidence="1" type="ORF">AS202_01500</name>
</gene>
<name>A0A0S7EFJ4_9FLAO</name>
<organism evidence="1 2">
    <name type="scientific">Myroides odoratimimus</name>
    <dbReference type="NCBI Taxonomy" id="76832"/>
    <lineage>
        <taxon>Bacteria</taxon>
        <taxon>Pseudomonadati</taxon>
        <taxon>Bacteroidota</taxon>
        <taxon>Flavobacteriia</taxon>
        <taxon>Flavobacteriales</taxon>
        <taxon>Flavobacteriaceae</taxon>
        <taxon>Myroides</taxon>
    </lineage>
</organism>
<sequence length="169" mass="19484">MWFNTLKKRSLQKVVEKSTLKAVPVDFKYDFKEIGIVVDKAEAKVIPDLIKSLERKGIPSTKIHFLVYAKDSKKNNEEHLFGMSEFTLTGGIENKEVLEFIEKKCDLLISYYTNQALPLLWVTSKSNAIFKVGVSSENTQLNHFSLALERLDVENFVDNLFKYINVFKN</sequence>
<accession>A0A0S7EFJ4</accession>
<evidence type="ECO:0000313" key="2">
    <source>
        <dbReference type="Proteomes" id="UP000069030"/>
    </source>
</evidence>
<dbReference type="RefSeq" id="WP_006260228.1">
    <property type="nucleotide sequence ID" value="NZ_BCMQ01000007.1"/>
</dbReference>
<evidence type="ECO:0000313" key="1">
    <source>
        <dbReference type="EMBL" id="ALU24923.1"/>
    </source>
</evidence>
<protein>
    <submittedName>
        <fullName evidence="1">Uncharacterized protein</fullName>
    </submittedName>
</protein>
<dbReference type="AlphaFoldDB" id="A0A0S7EFJ4"/>
<reference evidence="1 2" key="1">
    <citation type="journal article" date="2016" name="J. Zhejiang Univ. Sci. B">
        <title>Antibiotic resistance mechanisms of Myroides sp.</title>
        <authorList>
            <person name="Hu S."/>
            <person name="Yuan S."/>
            <person name="Qu H."/>
            <person name="Jiang T."/>
            <person name="Zhou Y."/>
            <person name="Wang M."/>
            <person name="Ming D."/>
        </authorList>
    </citation>
    <scope>NUCLEOTIDE SEQUENCE [LARGE SCALE GENOMIC DNA]</scope>
    <source>
        <strain evidence="1 2">PR63039</strain>
    </source>
</reference>
<proteinExistence type="predicted"/>
<dbReference type="Pfam" id="PF21857">
    <property type="entry name" value="DUF6913"/>
    <property type="match status" value="1"/>
</dbReference>
<dbReference type="EMBL" id="CP013690">
    <property type="protein sequence ID" value="ALU24923.1"/>
    <property type="molecule type" value="Genomic_DNA"/>
</dbReference>